<reference evidence="1 2" key="1">
    <citation type="submission" date="2017-11" db="EMBL/GenBank/DDBJ databases">
        <title>Draft Genome Sequence of Sporolactobacillus inulinus NBRC 111894 Isolated from Koso, a Japanese Sugar-Vegetable Fermented Beverage.</title>
        <authorList>
            <person name="Chiou T.Y."/>
            <person name="Oshima K."/>
            <person name="Suda W."/>
            <person name="Hattori M."/>
            <person name="Takahashi T."/>
        </authorList>
    </citation>
    <scope>NUCLEOTIDE SEQUENCE [LARGE SCALE GENOMIC DNA]</scope>
    <source>
        <strain evidence="1 2">NBRC111894</strain>
    </source>
</reference>
<sequence length="45" mass="5555">MEKNEIDRNYISRNAKSMLNKYFNLDREFEKYSNEVLGVLKRKNR</sequence>
<evidence type="ECO:0000313" key="2">
    <source>
        <dbReference type="Proteomes" id="UP000319716"/>
    </source>
</evidence>
<evidence type="ECO:0000313" key="1">
    <source>
        <dbReference type="EMBL" id="GAY76232.1"/>
    </source>
</evidence>
<accession>A0A4Y1ZAY7</accession>
<organism evidence="1 2">
    <name type="scientific">Sporolactobacillus inulinus</name>
    <dbReference type="NCBI Taxonomy" id="2078"/>
    <lineage>
        <taxon>Bacteria</taxon>
        <taxon>Bacillati</taxon>
        <taxon>Bacillota</taxon>
        <taxon>Bacilli</taxon>
        <taxon>Bacillales</taxon>
        <taxon>Sporolactobacillaceae</taxon>
        <taxon>Sporolactobacillus</taxon>
    </lineage>
</organism>
<name>A0A4Y1ZAY7_9BACL</name>
<comment type="caution">
    <text evidence="1">The sequence shown here is derived from an EMBL/GenBank/DDBJ whole genome shotgun (WGS) entry which is preliminary data.</text>
</comment>
<dbReference type="AlphaFoldDB" id="A0A4Y1ZAY7"/>
<proteinExistence type="predicted"/>
<protein>
    <submittedName>
        <fullName evidence="1">Uncharacterized protein</fullName>
    </submittedName>
</protein>
<dbReference type="Proteomes" id="UP000319716">
    <property type="component" value="Unassembled WGS sequence"/>
</dbReference>
<dbReference type="EMBL" id="BEXB01000012">
    <property type="protein sequence ID" value="GAY76232.1"/>
    <property type="molecule type" value="Genomic_DNA"/>
</dbReference>
<gene>
    <name evidence="1" type="ORF">NBRC111894_1786</name>
</gene>